<protein>
    <submittedName>
        <fullName evidence="1">Uncharacterized protein</fullName>
    </submittedName>
</protein>
<name>X1A9L2_9ZZZZ</name>
<dbReference type="AlphaFoldDB" id="X1A9L2"/>
<accession>X1A9L2</accession>
<reference evidence="1" key="1">
    <citation type="journal article" date="2014" name="Front. Microbiol.">
        <title>High frequency of phylogenetically diverse reductive dehalogenase-homologous genes in deep subseafloor sedimentary metagenomes.</title>
        <authorList>
            <person name="Kawai M."/>
            <person name="Futagami T."/>
            <person name="Toyoda A."/>
            <person name="Takaki Y."/>
            <person name="Nishi S."/>
            <person name="Hori S."/>
            <person name="Arai W."/>
            <person name="Tsubouchi T."/>
            <person name="Morono Y."/>
            <person name="Uchiyama I."/>
            <person name="Ito T."/>
            <person name="Fujiyama A."/>
            <person name="Inagaki F."/>
            <person name="Takami H."/>
        </authorList>
    </citation>
    <scope>NUCLEOTIDE SEQUENCE</scope>
    <source>
        <strain evidence="1">Expedition CK06-06</strain>
    </source>
</reference>
<sequence>GTFLSFKDDFLANYQPADEQIRLNQKQKWLKRHNLSQ</sequence>
<proteinExistence type="predicted"/>
<organism evidence="1">
    <name type="scientific">marine sediment metagenome</name>
    <dbReference type="NCBI Taxonomy" id="412755"/>
    <lineage>
        <taxon>unclassified sequences</taxon>
        <taxon>metagenomes</taxon>
        <taxon>ecological metagenomes</taxon>
    </lineage>
</organism>
<dbReference type="EMBL" id="BART01010911">
    <property type="protein sequence ID" value="GAG78414.1"/>
    <property type="molecule type" value="Genomic_DNA"/>
</dbReference>
<gene>
    <name evidence="1" type="ORF">S01H4_23498</name>
</gene>
<feature type="non-terminal residue" evidence="1">
    <location>
        <position position="1"/>
    </location>
</feature>
<evidence type="ECO:0000313" key="1">
    <source>
        <dbReference type="EMBL" id="GAG78414.1"/>
    </source>
</evidence>
<comment type="caution">
    <text evidence="1">The sequence shown here is derived from an EMBL/GenBank/DDBJ whole genome shotgun (WGS) entry which is preliminary data.</text>
</comment>